<evidence type="ECO:0000313" key="1">
    <source>
        <dbReference type="EMBL" id="KAH0568327.1"/>
    </source>
</evidence>
<evidence type="ECO:0000313" key="2">
    <source>
        <dbReference type="Proteomes" id="UP000826195"/>
    </source>
</evidence>
<reference evidence="1 2" key="1">
    <citation type="journal article" date="2021" name="J. Hered.">
        <title>A chromosome-level genome assembly of the parasitoid wasp, Cotesia glomerata (Hymenoptera: Braconidae).</title>
        <authorList>
            <person name="Pinto B.J."/>
            <person name="Weis J.J."/>
            <person name="Gamble T."/>
            <person name="Ode P.J."/>
            <person name="Paul R."/>
            <person name="Zaspel J.M."/>
        </authorList>
    </citation>
    <scope>NUCLEOTIDE SEQUENCE [LARGE SCALE GENOMIC DNA]</scope>
    <source>
        <strain evidence="1">CgM1</strain>
    </source>
</reference>
<dbReference type="Proteomes" id="UP000826195">
    <property type="component" value="Unassembled WGS sequence"/>
</dbReference>
<comment type="caution">
    <text evidence="1">The sequence shown here is derived from an EMBL/GenBank/DDBJ whole genome shotgun (WGS) entry which is preliminary data.</text>
</comment>
<keyword evidence="2" id="KW-1185">Reference proteome</keyword>
<dbReference type="AlphaFoldDB" id="A0AAV7J8M9"/>
<organism evidence="1 2">
    <name type="scientific">Cotesia glomerata</name>
    <name type="common">Lepidopteran parasitic wasp</name>
    <name type="synonym">Apanteles glomeratus</name>
    <dbReference type="NCBI Taxonomy" id="32391"/>
    <lineage>
        <taxon>Eukaryota</taxon>
        <taxon>Metazoa</taxon>
        <taxon>Ecdysozoa</taxon>
        <taxon>Arthropoda</taxon>
        <taxon>Hexapoda</taxon>
        <taxon>Insecta</taxon>
        <taxon>Pterygota</taxon>
        <taxon>Neoptera</taxon>
        <taxon>Endopterygota</taxon>
        <taxon>Hymenoptera</taxon>
        <taxon>Apocrita</taxon>
        <taxon>Ichneumonoidea</taxon>
        <taxon>Braconidae</taxon>
        <taxon>Microgastrinae</taxon>
        <taxon>Cotesia</taxon>
    </lineage>
</organism>
<proteinExistence type="predicted"/>
<gene>
    <name evidence="1" type="ORF">KQX54_020440</name>
</gene>
<sequence length="237" mass="27456">MAYIEQNPGAIIRPLPPLQQQQVNKLPHHLPYIAHKKLVSVIHTPYPVIFHAYTVPAPIRIYSRVRPSVIAAELQRIRNQTRPSSTSYVSKYLNSRDNIMFDDETREIRARADSLLRRIHVFVPRPVSSDFAETITPERMRSDDYVRRVLTARKNAKKDDEPANWYESSEHRQFGSGHLASVSYTGGKPHSRRRPYYKVTDLRPADVQSDVNLLSYYAKNRQAAASACEYFSKRLRH</sequence>
<dbReference type="EMBL" id="JAHXZJ010000001">
    <property type="protein sequence ID" value="KAH0568327.1"/>
    <property type="molecule type" value="Genomic_DNA"/>
</dbReference>
<name>A0AAV7J8M9_COTGL</name>
<protein>
    <submittedName>
        <fullName evidence="1">Uncharacterized protein</fullName>
    </submittedName>
</protein>
<accession>A0AAV7J8M9</accession>